<name>A0A2A8D6N6_9MICC</name>
<dbReference type="PANTHER" id="PTHR32039">
    <property type="entry name" value="MAGNESIUM-CHELATASE SUBUNIT CHLI"/>
    <property type="match status" value="1"/>
</dbReference>
<evidence type="ECO:0000259" key="2">
    <source>
        <dbReference type="SMART" id="SM00382"/>
    </source>
</evidence>
<dbReference type="RefSeq" id="WP_098042201.1">
    <property type="nucleotide sequence ID" value="NZ_PDEV01000001.1"/>
</dbReference>
<dbReference type="AlphaFoldDB" id="A0A2A8D6N6"/>
<dbReference type="InterPro" id="IPR000523">
    <property type="entry name" value="Mg_chelatse_chII-like_cat_dom"/>
</dbReference>
<dbReference type="SMART" id="SM00382">
    <property type="entry name" value="AAA"/>
    <property type="match status" value="1"/>
</dbReference>
<dbReference type="NCBIfam" id="TIGR00368">
    <property type="entry name" value="YifB family Mg chelatase-like AAA ATPase"/>
    <property type="match status" value="1"/>
</dbReference>
<dbReference type="Pfam" id="PF01078">
    <property type="entry name" value="Mg_chelatase"/>
    <property type="match status" value="1"/>
</dbReference>
<organism evidence="3 4">
    <name type="scientific">Rothia dentocariosa</name>
    <dbReference type="NCBI Taxonomy" id="2047"/>
    <lineage>
        <taxon>Bacteria</taxon>
        <taxon>Bacillati</taxon>
        <taxon>Actinomycetota</taxon>
        <taxon>Actinomycetes</taxon>
        <taxon>Micrococcales</taxon>
        <taxon>Micrococcaceae</taxon>
        <taxon>Rothia</taxon>
    </lineage>
</organism>
<dbReference type="EMBL" id="PDEV01000001">
    <property type="protein sequence ID" value="PEN16645.1"/>
    <property type="molecule type" value="Genomic_DNA"/>
</dbReference>
<dbReference type="InterPro" id="IPR027417">
    <property type="entry name" value="P-loop_NTPase"/>
</dbReference>
<dbReference type="Proteomes" id="UP000219947">
    <property type="component" value="Unassembled WGS sequence"/>
</dbReference>
<dbReference type="SUPFAM" id="SSF54211">
    <property type="entry name" value="Ribosomal protein S5 domain 2-like"/>
    <property type="match status" value="1"/>
</dbReference>
<dbReference type="InterPro" id="IPR004482">
    <property type="entry name" value="Mg_chelat-rel"/>
</dbReference>
<comment type="similarity">
    <text evidence="1">Belongs to the Mg-chelatase subunits D/I family. ComM subfamily.</text>
</comment>
<dbReference type="PANTHER" id="PTHR32039:SF7">
    <property type="entry name" value="COMPETENCE PROTEIN COMM"/>
    <property type="match status" value="1"/>
</dbReference>
<dbReference type="Gene3D" id="3.40.50.300">
    <property type="entry name" value="P-loop containing nucleotide triphosphate hydrolases"/>
    <property type="match status" value="1"/>
</dbReference>
<dbReference type="InterPro" id="IPR014721">
    <property type="entry name" value="Ribsml_uS5_D2-typ_fold_subgr"/>
</dbReference>
<keyword evidence="4" id="KW-1185">Reference proteome</keyword>
<dbReference type="GO" id="GO:0005524">
    <property type="term" value="F:ATP binding"/>
    <property type="evidence" value="ECO:0007669"/>
    <property type="project" value="InterPro"/>
</dbReference>
<dbReference type="InterPro" id="IPR045006">
    <property type="entry name" value="CHLI-like"/>
</dbReference>
<reference evidence="3" key="1">
    <citation type="submission" date="2017-10" db="EMBL/GenBank/DDBJ databases">
        <title>Kefir isolates.</title>
        <authorList>
            <person name="Kim Y."/>
            <person name="Blasche S."/>
        </authorList>
    </citation>
    <scope>NUCLEOTIDE SEQUENCE [LARGE SCALE GENOMIC DNA]</scope>
    <source>
        <strain evidence="3">OG2-2</strain>
    </source>
</reference>
<dbReference type="Pfam" id="PF13335">
    <property type="entry name" value="Mg_chelatase_C"/>
    <property type="match status" value="1"/>
</dbReference>
<protein>
    <submittedName>
        <fullName evidence="3">Mg chelatase-like protein</fullName>
    </submittedName>
</protein>
<dbReference type="Gene3D" id="3.30.230.10">
    <property type="match status" value="1"/>
</dbReference>
<comment type="caution">
    <text evidence="3">The sequence shown here is derived from an EMBL/GenBank/DDBJ whole genome shotgun (WGS) entry which is preliminary data.</text>
</comment>
<accession>A0A2A8D6N6</accession>
<feature type="domain" description="AAA+ ATPase" evidence="2">
    <location>
        <begin position="216"/>
        <end position="400"/>
    </location>
</feature>
<dbReference type="InterPro" id="IPR020568">
    <property type="entry name" value="Ribosomal_Su5_D2-typ_SF"/>
</dbReference>
<dbReference type="InterPro" id="IPR025158">
    <property type="entry name" value="Mg_chelat-rel_C"/>
</dbReference>
<evidence type="ECO:0000256" key="1">
    <source>
        <dbReference type="ARBA" id="ARBA00006354"/>
    </source>
</evidence>
<gene>
    <name evidence="3" type="ORF">CRM92_00975</name>
</gene>
<dbReference type="Pfam" id="PF13541">
    <property type="entry name" value="ChlI"/>
    <property type="match status" value="1"/>
</dbReference>
<dbReference type="InterPro" id="IPR003593">
    <property type="entry name" value="AAA+_ATPase"/>
</dbReference>
<evidence type="ECO:0000313" key="4">
    <source>
        <dbReference type="Proteomes" id="UP000219947"/>
    </source>
</evidence>
<sequence>MGFARTYSVALVGLHGHIVDVEADVSQGLPGFVLLGLPDTALNESKERVRSAAKNSGISLTQHRLTINLTPATLPKRGSGFDLAMVIAALQAERNLHPSGDCVFLGELGLDGSLRSVPGILPAVKAAADAGHSRVVVPHANVAEASLIPGIQVAGFRCLAEVFSAFGASTENLKYPPAPVEPMTPNPSAHTAVLADMSDVAGQQQGRFALEIAAAGGHHILLQGPPGSGKTMLAERLPTILPLLDDEAAMEVTAIQSLCSSDASLSELVRIPPFEAPHHSASAPAILGGGSGIPRPGCVSKAHRGVLFLDEAPEFKRTVLDSLRQPLESGEIVLDRAAASAIYPARFQLVLAANPCPCGMNVGTGADCTCTPRERRSYFSRLSGPLLDRIDLNLMVPKVSSAELASQERGESSRSIRERIITARAAQVERLSPYGLRVNAETNGKILRGPLRLKSTLVQGLNRAVDRGTLTARGYDRVLRTAWTLSDLDGTTSPQQEHLDVALFLRQQGGHQGL</sequence>
<dbReference type="SUPFAM" id="SSF52540">
    <property type="entry name" value="P-loop containing nucleoside triphosphate hydrolases"/>
    <property type="match status" value="1"/>
</dbReference>
<evidence type="ECO:0000313" key="3">
    <source>
        <dbReference type="EMBL" id="PEN16645.1"/>
    </source>
</evidence>
<proteinExistence type="inferred from homology"/>